<dbReference type="OrthoDB" id="9974421at2759"/>
<dbReference type="SUPFAM" id="SSF53474">
    <property type="entry name" value="alpha/beta-Hydrolases"/>
    <property type="match status" value="1"/>
</dbReference>
<proteinExistence type="predicted"/>
<gene>
    <name evidence="2" type="primary">LOC113213581</name>
</gene>
<organism evidence="1 2">
    <name type="scientific">Frankliniella occidentalis</name>
    <name type="common">Western flower thrips</name>
    <name type="synonym">Euthrips occidentalis</name>
    <dbReference type="NCBI Taxonomy" id="133901"/>
    <lineage>
        <taxon>Eukaryota</taxon>
        <taxon>Metazoa</taxon>
        <taxon>Ecdysozoa</taxon>
        <taxon>Arthropoda</taxon>
        <taxon>Hexapoda</taxon>
        <taxon>Insecta</taxon>
        <taxon>Pterygota</taxon>
        <taxon>Neoptera</taxon>
        <taxon>Paraneoptera</taxon>
        <taxon>Thysanoptera</taxon>
        <taxon>Terebrantia</taxon>
        <taxon>Thripoidea</taxon>
        <taxon>Thripidae</taxon>
        <taxon>Frankliniella</taxon>
    </lineage>
</organism>
<dbReference type="RefSeq" id="XP_052125206.1">
    <property type="nucleotide sequence ID" value="XM_052269246.1"/>
</dbReference>
<dbReference type="GeneID" id="113213581"/>
<dbReference type="Gene3D" id="3.40.50.1820">
    <property type="entry name" value="alpha/beta hydrolase"/>
    <property type="match status" value="1"/>
</dbReference>
<sequence length="137" mass="15737">MMFLYVFQRLLELMVSHFPAGASNRQVLHYAQSIMAGGNFQKYDFGPSKNKQVYGTKNPPGYNLRNISSPMYVYYSSTDALVNDRDVEDLAKSLPVIKRLQRVTNTSFNHIDFLIGSMAYEAVYKHVIRDLLSHVHK</sequence>
<dbReference type="InterPro" id="IPR029058">
    <property type="entry name" value="AB_hydrolase_fold"/>
</dbReference>
<keyword evidence="1" id="KW-1185">Reference proteome</keyword>
<dbReference type="Proteomes" id="UP000504606">
    <property type="component" value="Unplaced"/>
</dbReference>
<dbReference type="PANTHER" id="PTHR11005">
    <property type="entry name" value="LYSOSOMAL ACID LIPASE-RELATED"/>
    <property type="match status" value="1"/>
</dbReference>
<reference evidence="2" key="1">
    <citation type="submission" date="2025-08" db="UniProtKB">
        <authorList>
            <consortium name="RefSeq"/>
        </authorList>
    </citation>
    <scope>IDENTIFICATION</scope>
    <source>
        <tissue evidence="2">Whole organism</tissue>
    </source>
</reference>
<dbReference type="AlphaFoldDB" id="A0A9C6WX99"/>
<protein>
    <submittedName>
        <fullName evidence="2">Lipase 1-like</fullName>
    </submittedName>
</protein>
<evidence type="ECO:0000313" key="2">
    <source>
        <dbReference type="RefSeq" id="XP_052125206.1"/>
    </source>
</evidence>
<dbReference type="KEGG" id="foc:113213581"/>
<name>A0A9C6WX99_FRAOC</name>
<evidence type="ECO:0000313" key="1">
    <source>
        <dbReference type="Proteomes" id="UP000504606"/>
    </source>
</evidence>
<accession>A0A9C6WX99</accession>